<dbReference type="InterPro" id="IPR023186">
    <property type="entry name" value="IUNH"/>
</dbReference>
<dbReference type="Gene3D" id="3.90.245.10">
    <property type="entry name" value="Ribonucleoside hydrolase-like"/>
    <property type="match status" value="1"/>
</dbReference>
<accession>A0A383C4U2</accession>
<name>A0A383C4U2_9ZZZZ</name>
<dbReference type="GO" id="GO:0008477">
    <property type="term" value="F:purine nucleosidase activity"/>
    <property type="evidence" value="ECO:0007669"/>
    <property type="project" value="TreeGrafter"/>
</dbReference>
<feature type="non-terminal residue" evidence="4">
    <location>
        <position position="43"/>
    </location>
</feature>
<dbReference type="InterPro" id="IPR036452">
    <property type="entry name" value="Ribo_hydro-like"/>
</dbReference>
<sequence length="43" mass="4472">MNSRKIILDCDPGHDDAVAILLALAAPEELELLGITCVAGNVP</sequence>
<reference evidence="4" key="1">
    <citation type="submission" date="2018-05" db="EMBL/GenBank/DDBJ databases">
        <authorList>
            <person name="Lanie J.A."/>
            <person name="Ng W.-L."/>
            <person name="Kazmierczak K.M."/>
            <person name="Andrzejewski T.M."/>
            <person name="Davidsen T.M."/>
            <person name="Wayne K.J."/>
            <person name="Tettelin H."/>
            <person name="Glass J.I."/>
            <person name="Rusch D."/>
            <person name="Podicherti R."/>
            <person name="Tsui H.-C.T."/>
            <person name="Winkler M.E."/>
        </authorList>
    </citation>
    <scope>NUCLEOTIDE SEQUENCE</scope>
</reference>
<evidence type="ECO:0000313" key="4">
    <source>
        <dbReference type="EMBL" id="SVE27407.1"/>
    </source>
</evidence>
<dbReference type="EMBL" id="UINC01205986">
    <property type="protein sequence ID" value="SVE27407.1"/>
    <property type="molecule type" value="Genomic_DNA"/>
</dbReference>
<feature type="domain" description="Inosine/uridine-preferring nucleoside hydrolase" evidence="3">
    <location>
        <begin position="6"/>
        <end position="43"/>
    </location>
</feature>
<evidence type="ECO:0000259" key="3">
    <source>
        <dbReference type="Pfam" id="PF01156"/>
    </source>
</evidence>
<proteinExistence type="predicted"/>
<protein>
    <recommendedName>
        <fullName evidence="3">Inosine/uridine-preferring nucleoside hydrolase domain-containing protein</fullName>
    </recommendedName>
</protein>
<keyword evidence="1" id="KW-0378">Hydrolase</keyword>
<dbReference type="PROSITE" id="PS01247">
    <property type="entry name" value="IUNH"/>
    <property type="match status" value="1"/>
</dbReference>
<dbReference type="SUPFAM" id="SSF53590">
    <property type="entry name" value="Nucleoside hydrolase"/>
    <property type="match status" value="1"/>
</dbReference>
<organism evidence="4">
    <name type="scientific">marine metagenome</name>
    <dbReference type="NCBI Taxonomy" id="408172"/>
    <lineage>
        <taxon>unclassified sequences</taxon>
        <taxon>metagenomes</taxon>
        <taxon>ecological metagenomes</taxon>
    </lineage>
</organism>
<dbReference type="GO" id="GO:0045437">
    <property type="term" value="F:uridine nucleosidase activity"/>
    <property type="evidence" value="ECO:0007669"/>
    <property type="project" value="UniProtKB-ARBA"/>
</dbReference>
<dbReference type="PANTHER" id="PTHR12304">
    <property type="entry name" value="INOSINE-URIDINE PREFERRING NUCLEOSIDE HYDROLASE"/>
    <property type="match status" value="1"/>
</dbReference>
<dbReference type="InterPro" id="IPR001910">
    <property type="entry name" value="Inosine/uridine_hydrolase_dom"/>
</dbReference>
<evidence type="ECO:0000256" key="1">
    <source>
        <dbReference type="ARBA" id="ARBA00022801"/>
    </source>
</evidence>
<gene>
    <name evidence="4" type="ORF">METZ01_LOCUS480261</name>
</gene>
<dbReference type="PANTHER" id="PTHR12304:SF4">
    <property type="entry name" value="URIDINE NUCLEOSIDASE"/>
    <property type="match status" value="1"/>
</dbReference>
<dbReference type="Pfam" id="PF01156">
    <property type="entry name" value="IU_nuc_hydro"/>
    <property type="match status" value="1"/>
</dbReference>
<dbReference type="GO" id="GO:0005829">
    <property type="term" value="C:cytosol"/>
    <property type="evidence" value="ECO:0007669"/>
    <property type="project" value="TreeGrafter"/>
</dbReference>
<evidence type="ECO:0000256" key="2">
    <source>
        <dbReference type="ARBA" id="ARBA00023295"/>
    </source>
</evidence>
<keyword evidence="2" id="KW-0326">Glycosidase</keyword>
<dbReference type="GO" id="GO:0006152">
    <property type="term" value="P:purine nucleoside catabolic process"/>
    <property type="evidence" value="ECO:0007669"/>
    <property type="project" value="TreeGrafter"/>
</dbReference>
<dbReference type="AlphaFoldDB" id="A0A383C4U2"/>
<dbReference type="InterPro" id="IPR015910">
    <property type="entry name" value="I/U_nuclsd_hydro_CS"/>
</dbReference>